<protein>
    <submittedName>
        <fullName evidence="1">Uncharacterized protein</fullName>
    </submittedName>
</protein>
<evidence type="ECO:0000313" key="2">
    <source>
        <dbReference type="Proteomes" id="UP000828390"/>
    </source>
</evidence>
<dbReference type="Proteomes" id="UP000828390">
    <property type="component" value="Unassembled WGS sequence"/>
</dbReference>
<comment type="caution">
    <text evidence="1">The sequence shown here is derived from an EMBL/GenBank/DDBJ whole genome shotgun (WGS) entry which is preliminary data.</text>
</comment>
<accession>A0A9D4F1K4</accession>
<gene>
    <name evidence="1" type="ORF">DPMN_167893</name>
</gene>
<evidence type="ECO:0000313" key="1">
    <source>
        <dbReference type="EMBL" id="KAH3789706.1"/>
    </source>
</evidence>
<reference evidence="1" key="1">
    <citation type="journal article" date="2019" name="bioRxiv">
        <title>The Genome of the Zebra Mussel, Dreissena polymorpha: A Resource for Invasive Species Research.</title>
        <authorList>
            <person name="McCartney M.A."/>
            <person name="Auch B."/>
            <person name="Kono T."/>
            <person name="Mallez S."/>
            <person name="Zhang Y."/>
            <person name="Obille A."/>
            <person name="Becker A."/>
            <person name="Abrahante J.E."/>
            <person name="Garbe J."/>
            <person name="Badalamenti J.P."/>
            <person name="Herman A."/>
            <person name="Mangelson H."/>
            <person name="Liachko I."/>
            <person name="Sullivan S."/>
            <person name="Sone E.D."/>
            <person name="Koren S."/>
            <person name="Silverstein K.A.T."/>
            <person name="Beckman K.B."/>
            <person name="Gohl D.M."/>
        </authorList>
    </citation>
    <scope>NUCLEOTIDE SEQUENCE</scope>
    <source>
        <strain evidence="1">Duluth1</strain>
        <tissue evidence="1">Whole animal</tissue>
    </source>
</reference>
<keyword evidence="2" id="KW-1185">Reference proteome</keyword>
<proteinExistence type="predicted"/>
<organism evidence="1 2">
    <name type="scientific">Dreissena polymorpha</name>
    <name type="common">Zebra mussel</name>
    <name type="synonym">Mytilus polymorpha</name>
    <dbReference type="NCBI Taxonomy" id="45954"/>
    <lineage>
        <taxon>Eukaryota</taxon>
        <taxon>Metazoa</taxon>
        <taxon>Spiralia</taxon>
        <taxon>Lophotrochozoa</taxon>
        <taxon>Mollusca</taxon>
        <taxon>Bivalvia</taxon>
        <taxon>Autobranchia</taxon>
        <taxon>Heteroconchia</taxon>
        <taxon>Euheterodonta</taxon>
        <taxon>Imparidentia</taxon>
        <taxon>Neoheterodontei</taxon>
        <taxon>Myida</taxon>
        <taxon>Dreissenoidea</taxon>
        <taxon>Dreissenidae</taxon>
        <taxon>Dreissena</taxon>
    </lineage>
</organism>
<sequence length="57" mass="6167">MSCSKSSNIHLPSGTDLDVDVMSSMKALDGDWRIPEMLLDLGSSSLLFSPLGSCFHH</sequence>
<dbReference type="EMBL" id="JAIWYP010000008">
    <property type="protein sequence ID" value="KAH3789706.1"/>
    <property type="molecule type" value="Genomic_DNA"/>
</dbReference>
<reference evidence="1" key="2">
    <citation type="submission" date="2020-11" db="EMBL/GenBank/DDBJ databases">
        <authorList>
            <person name="McCartney M.A."/>
            <person name="Auch B."/>
            <person name="Kono T."/>
            <person name="Mallez S."/>
            <person name="Becker A."/>
            <person name="Gohl D.M."/>
            <person name="Silverstein K.A.T."/>
            <person name="Koren S."/>
            <person name="Bechman K.B."/>
            <person name="Herman A."/>
            <person name="Abrahante J.E."/>
            <person name="Garbe J."/>
        </authorList>
    </citation>
    <scope>NUCLEOTIDE SEQUENCE</scope>
    <source>
        <strain evidence="1">Duluth1</strain>
        <tissue evidence="1">Whole animal</tissue>
    </source>
</reference>
<name>A0A9D4F1K4_DREPO</name>
<dbReference type="AlphaFoldDB" id="A0A9D4F1K4"/>